<gene>
    <name evidence="2" type="ORF">EZS28_030451</name>
</gene>
<keyword evidence="1" id="KW-0472">Membrane</keyword>
<dbReference type="EMBL" id="SNRW01012289">
    <property type="protein sequence ID" value="KAA6374022.1"/>
    <property type="molecule type" value="Genomic_DNA"/>
</dbReference>
<keyword evidence="1" id="KW-1133">Transmembrane helix</keyword>
<name>A0A5J4UVB0_9EUKA</name>
<dbReference type="AlphaFoldDB" id="A0A5J4UVB0"/>
<evidence type="ECO:0008006" key="4">
    <source>
        <dbReference type="Google" id="ProtNLM"/>
    </source>
</evidence>
<sequence length="113" mass="12505">MNGSLSVNQSGHVGAGEVVVVVEDEDEEDDDAYSRSFFFVYSCLVIVIVYGLCYVSTLSRVDDDCIPDDALLVEFGDQREYWTQQGYYDSNWLQSAFGGAKIVSAGFQSENDS</sequence>
<evidence type="ECO:0000313" key="2">
    <source>
        <dbReference type="EMBL" id="KAA6374022.1"/>
    </source>
</evidence>
<organism evidence="2 3">
    <name type="scientific">Streblomastix strix</name>
    <dbReference type="NCBI Taxonomy" id="222440"/>
    <lineage>
        <taxon>Eukaryota</taxon>
        <taxon>Metamonada</taxon>
        <taxon>Preaxostyla</taxon>
        <taxon>Oxymonadida</taxon>
        <taxon>Streblomastigidae</taxon>
        <taxon>Streblomastix</taxon>
    </lineage>
</organism>
<comment type="caution">
    <text evidence="2">The sequence shown here is derived from an EMBL/GenBank/DDBJ whole genome shotgun (WGS) entry which is preliminary data.</text>
</comment>
<evidence type="ECO:0000256" key="1">
    <source>
        <dbReference type="SAM" id="Phobius"/>
    </source>
</evidence>
<protein>
    <recommendedName>
        <fullName evidence="4">Transmembrane protein</fullName>
    </recommendedName>
</protein>
<proteinExistence type="predicted"/>
<keyword evidence="1" id="KW-0812">Transmembrane</keyword>
<evidence type="ECO:0000313" key="3">
    <source>
        <dbReference type="Proteomes" id="UP000324800"/>
    </source>
</evidence>
<accession>A0A5J4UVB0</accession>
<feature type="transmembrane region" description="Helical" evidence="1">
    <location>
        <begin position="36"/>
        <end position="55"/>
    </location>
</feature>
<dbReference type="Proteomes" id="UP000324800">
    <property type="component" value="Unassembled WGS sequence"/>
</dbReference>
<reference evidence="2 3" key="1">
    <citation type="submission" date="2019-03" db="EMBL/GenBank/DDBJ databases">
        <title>Single cell metagenomics reveals metabolic interactions within the superorganism composed of flagellate Streblomastix strix and complex community of Bacteroidetes bacteria on its surface.</title>
        <authorList>
            <person name="Treitli S.C."/>
            <person name="Kolisko M."/>
            <person name="Husnik F."/>
            <person name="Keeling P."/>
            <person name="Hampl V."/>
        </authorList>
    </citation>
    <scope>NUCLEOTIDE SEQUENCE [LARGE SCALE GENOMIC DNA]</scope>
    <source>
        <strain evidence="2">ST1C</strain>
    </source>
</reference>